<evidence type="ECO:0000259" key="5">
    <source>
        <dbReference type="PROSITE" id="PS50975"/>
    </source>
</evidence>
<dbReference type="Pfam" id="PF13535">
    <property type="entry name" value="ATP-grasp_4"/>
    <property type="match status" value="1"/>
</dbReference>
<dbReference type="Gene3D" id="3.30.470.20">
    <property type="entry name" value="ATP-grasp fold, B domain"/>
    <property type="match status" value="1"/>
</dbReference>
<dbReference type="PANTHER" id="PTHR43585">
    <property type="entry name" value="FUMIPYRROLE BIOSYNTHESIS PROTEIN C"/>
    <property type="match status" value="1"/>
</dbReference>
<dbReference type="eggNOG" id="COG0439">
    <property type="taxonomic scope" value="Bacteria"/>
</dbReference>
<feature type="domain" description="ATP-grasp" evidence="5">
    <location>
        <begin position="109"/>
        <end position="321"/>
    </location>
</feature>
<dbReference type="InterPro" id="IPR052032">
    <property type="entry name" value="ATP-dep_AA_Ligase"/>
</dbReference>
<dbReference type="PROSITE" id="PS00867">
    <property type="entry name" value="CPSASE_2"/>
    <property type="match status" value="1"/>
</dbReference>
<dbReference type="PROSITE" id="PS50975">
    <property type="entry name" value="ATP_GRASP"/>
    <property type="match status" value="1"/>
</dbReference>
<dbReference type="OrthoDB" id="8441067at2"/>
<name>D6SL05_9BACT</name>
<dbReference type="InterPro" id="IPR011761">
    <property type="entry name" value="ATP-grasp"/>
</dbReference>
<organism evidence="6 7">
    <name type="scientific">Desulfonatronospira thiodismutans ASO3-1</name>
    <dbReference type="NCBI Taxonomy" id="555779"/>
    <lineage>
        <taxon>Bacteria</taxon>
        <taxon>Pseudomonadati</taxon>
        <taxon>Thermodesulfobacteriota</taxon>
        <taxon>Desulfovibrionia</taxon>
        <taxon>Desulfovibrionales</taxon>
        <taxon>Desulfonatronovibrionaceae</taxon>
        <taxon>Desulfonatronospira</taxon>
    </lineage>
</organism>
<accession>D6SL05</accession>
<dbReference type="AlphaFoldDB" id="D6SL05"/>
<dbReference type="RefSeq" id="WP_008868498.1">
    <property type="nucleotide sequence ID" value="NZ_ACJN02000001.1"/>
</dbReference>
<evidence type="ECO:0000256" key="1">
    <source>
        <dbReference type="ARBA" id="ARBA00022598"/>
    </source>
</evidence>
<comment type="caution">
    <text evidence="6">The sequence shown here is derived from an EMBL/GenBank/DDBJ whole genome shotgun (WGS) entry which is preliminary data.</text>
</comment>
<keyword evidence="2 4" id="KW-0547">Nucleotide-binding</keyword>
<keyword evidence="3 4" id="KW-0067">ATP-binding</keyword>
<keyword evidence="1" id="KW-0436">Ligase</keyword>
<dbReference type="EMBL" id="ACJN02000001">
    <property type="protein sequence ID" value="EFI35366.1"/>
    <property type="molecule type" value="Genomic_DNA"/>
</dbReference>
<keyword evidence="7" id="KW-1185">Reference proteome</keyword>
<dbReference type="GO" id="GO:0005524">
    <property type="term" value="F:ATP binding"/>
    <property type="evidence" value="ECO:0007669"/>
    <property type="project" value="UniProtKB-UniRule"/>
</dbReference>
<evidence type="ECO:0000256" key="2">
    <source>
        <dbReference type="ARBA" id="ARBA00022741"/>
    </source>
</evidence>
<proteinExistence type="predicted"/>
<dbReference type="GO" id="GO:0016874">
    <property type="term" value="F:ligase activity"/>
    <property type="evidence" value="ECO:0007669"/>
    <property type="project" value="UniProtKB-KW"/>
</dbReference>
<gene>
    <name evidence="6" type="ORF">Dthio_PD2781</name>
</gene>
<dbReference type="PANTHER" id="PTHR43585:SF2">
    <property type="entry name" value="ATP-GRASP ENZYME FSQD"/>
    <property type="match status" value="1"/>
</dbReference>
<evidence type="ECO:0000256" key="4">
    <source>
        <dbReference type="PROSITE-ProRule" id="PRU00409"/>
    </source>
</evidence>
<sequence>MKKNIFVIGLDDFNLGMISSVKNAEGYNFIGLLDIHALIDSGLYRLSDMLELAEQQLREFKGTIDAIVGYTDFPVSTMVPILCEKFNVPGPSLESVLKCEHKYWSRLEQKKAIPEHIPAFTEFDPFDDQALDRISLEYPFWIKPIKSTASQLGFRINSRKDFKRAVAVIREKIGLFKPFDYLLDMVKLPPEVVRVKSSHCVAEQIISGHQCTLEGYVHNKEVLTYGIIDSIREPNRTTFARYQYPSRLPRKVQEEMSRISERVIKQVDLDHSAFNLEFFWNEKKDKIWFLEINTRIPQSHSDLFVKVDGVSNHQIMLDVALNRDPAFPRRQGRFRVAGKFFLREYQDKLITGIPTREDLEDLSNRIPGTLVDVQGKVGMKLSDIPEQDSYSYASAFIYLGADSQKDLLEKFRKCREMIRFQYQDLTIPTVSPKKIQEQAPETEPRVAIQVLTSPMELPVQEDTPMAGGVQDMTRP</sequence>
<dbReference type="SUPFAM" id="SSF56059">
    <property type="entry name" value="Glutathione synthetase ATP-binding domain-like"/>
    <property type="match status" value="1"/>
</dbReference>
<reference evidence="6" key="1">
    <citation type="submission" date="2010-05" db="EMBL/GenBank/DDBJ databases">
        <title>The draft genome of Desulfonatronospira thiodismutans ASO3-1.</title>
        <authorList>
            <consortium name="US DOE Joint Genome Institute (JGI-PGF)"/>
            <person name="Lucas S."/>
            <person name="Copeland A."/>
            <person name="Lapidus A."/>
            <person name="Cheng J.-F."/>
            <person name="Bruce D."/>
            <person name="Goodwin L."/>
            <person name="Pitluck S."/>
            <person name="Chertkov O."/>
            <person name="Brettin T."/>
            <person name="Detter J.C."/>
            <person name="Han C."/>
            <person name="Land M.L."/>
            <person name="Hauser L."/>
            <person name="Kyrpides N."/>
            <person name="Mikhailova N."/>
            <person name="Muyzer G."/>
            <person name="Woyke T."/>
        </authorList>
    </citation>
    <scope>NUCLEOTIDE SEQUENCE [LARGE SCALE GENOMIC DNA]</scope>
    <source>
        <strain evidence="6">ASO3-1</strain>
    </source>
</reference>
<evidence type="ECO:0000313" key="6">
    <source>
        <dbReference type="EMBL" id="EFI35366.1"/>
    </source>
</evidence>
<evidence type="ECO:0000256" key="3">
    <source>
        <dbReference type="ARBA" id="ARBA00022840"/>
    </source>
</evidence>
<evidence type="ECO:0000313" key="7">
    <source>
        <dbReference type="Proteomes" id="UP000005496"/>
    </source>
</evidence>
<dbReference type="GO" id="GO:0046872">
    <property type="term" value="F:metal ion binding"/>
    <property type="evidence" value="ECO:0007669"/>
    <property type="project" value="InterPro"/>
</dbReference>
<dbReference type="Proteomes" id="UP000005496">
    <property type="component" value="Unassembled WGS sequence"/>
</dbReference>
<dbReference type="InterPro" id="IPR005479">
    <property type="entry name" value="CPAse_ATP-bd"/>
</dbReference>
<protein>
    <recommendedName>
        <fullName evidence="5">ATP-grasp domain-containing protein</fullName>
    </recommendedName>
</protein>